<dbReference type="GO" id="GO:0006882">
    <property type="term" value="P:intracellular zinc ion homeostasis"/>
    <property type="evidence" value="ECO:0007669"/>
    <property type="project" value="TreeGrafter"/>
</dbReference>
<protein>
    <recommendedName>
        <fullName evidence="8">Zinc transporter ZIP13</fullName>
    </recommendedName>
    <alternativeName>
        <fullName evidence="9">Solute carrier family 39 member 13</fullName>
    </alternativeName>
    <alternativeName>
        <fullName evidence="10">Zrt- and Irt-like protein 13</fullName>
    </alternativeName>
</protein>
<evidence type="ECO:0000256" key="10">
    <source>
        <dbReference type="ARBA" id="ARBA00042972"/>
    </source>
</evidence>
<evidence type="ECO:0000256" key="7">
    <source>
        <dbReference type="ARBA" id="ARBA00034634"/>
    </source>
</evidence>
<name>A0A9D3T9K3_MEGAT</name>
<feature type="transmembrane region" description="Helical" evidence="11">
    <location>
        <begin position="399"/>
        <end position="424"/>
    </location>
</feature>
<keyword evidence="4" id="KW-0864">Zinc transport</keyword>
<keyword evidence="13" id="KW-1185">Reference proteome</keyword>
<keyword evidence="6 11" id="KW-0472">Membrane</keyword>
<comment type="similarity">
    <text evidence="2">Belongs to the ZIP transporter (TC 2.A.5) family.</text>
</comment>
<gene>
    <name evidence="12" type="ORF">MATL_G00142060</name>
</gene>
<dbReference type="EMBL" id="JAFDVH010000011">
    <property type="protein sequence ID" value="KAG7468352.1"/>
    <property type="molecule type" value="Genomic_DNA"/>
</dbReference>
<dbReference type="AlphaFoldDB" id="A0A9D3T9K3"/>
<evidence type="ECO:0000256" key="4">
    <source>
        <dbReference type="ARBA" id="ARBA00022906"/>
    </source>
</evidence>
<feature type="transmembrane region" description="Helical" evidence="11">
    <location>
        <begin position="78"/>
        <end position="96"/>
    </location>
</feature>
<dbReference type="Proteomes" id="UP001046870">
    <property type="component" value="Chromosome 11"/>
</dbReference>
<feature type="transmembrane region" description="Helical" evidence="11">
    <location>
        <begin position="186"/>
        <end position="203"/>
    </location>
</feature>
<accession>A0A9D3T9K3</accession>
<evidence type="ECO:0000256" key="11">
    <source>
        <dbReference type="SAM" id="Phobius"/>
    </source>
</evidence>
<dbReference type="PANTHER" id="PTHR16950">
    <property type="entry name" value="ZINC TRANSPORTER SLC39A7 HISTIDINE-RICH MEMBRANE PROTEIN KE4"/>
    <property type="match status" value="1"/>
</dbReference>
<feature type="transmembrane region" description="Helical" evidence="11">
    <location>
        <begin position="223"/>
        <end position="241"/>
    </location>
</feature>
<keyword evidence="4" id="KW-0406">Ion transport</keyword>
<comment type="subcellular location">
    <subcellularLocation>
        <location evidence="1">Membrane</location>
        <topology evidence="1">Multi-pass membrane protein</topology>
    </subcellularLocation>
</comment>
<keyword evidence="3 11" id="KW-0812">Transmembrane</keyword>
<evidence type="ECO:0000256" key="2">
    <source>
        <dbReference type="ARBA" id="ARBA00006939"/>
    </source>
</evidence>
<sequence length="454" mass="48527">MRRGHWRRKPCYVRNAVPSAAAASAEVSSSAALKHRAGWQGLYGVKTAGISTGALACVGLECCRDGGEMRTGAWRPSWALALLLSGVALLFVSSGVSSHRPNAKKMSQATVMQAAAAGTSTWCTEELLGFWALSELFVWERADTWVCSLIGSIMVGLSGIFPLLVIPIEAGATLKTEAGCQRLKQLLSFAIGGLLGDVFLHLLPEAWAYSCSPGGSHQHHKAQGLWVIVGMLSFLILEKMFPDEENQDDTRTQYLSVSACATLNSLTRPSCGQRSASQESWLVHSNGHSAQKPKITSQKPTEKIKTSGYLNLLANCIDNFTHGLAVAGSFLVSRKVGVLTTFAILLHEIPHEVGDFAILLRAGFDRWSAAKMQLSTALGGVLGACFALCAQSPKGAENSTAWILPFTSGGFLYIALVNVVPDLLEESNPRHSLQQVLLLCSGIAVMAVMSAIVD</sequence>
<comment type="caution">
    <text evidence="12">The sequence shown here is derived from an EMBL/GenBank/DDBJ whole genome shotgun (WGS) entry which is preliminary data.</text>
</comment>
<evidence type="ECO:0000256" key="9">
    <source>
        <dbReference type="ARBA" id="ARBA00042542"/>
    </source>
</evidence>
<feature type="transmembrane region" description="Helical" evidence="11">
    <location>
        <begin position="142"/>
        <end position="165"/>
    </location>
</feature>
<evidence type="ECO:0000313" key="13">
    <source>
        <dbReference type="Proteomes" id="UP001046870"/>
    </source>
</evidence>
<evidence type="ECO:0000313" key="12">
    <source>
        <dbReference type="EMBL" id="KAG7468352.1"/>
    </source>
</evidence>
<keyword evidence="4" id="KW-0862">Zinc</keyword>
<evidence type="ECO:0000256" key="1">
    <source>
        <dbReference type="ARBA" id="ARBA00004141"/>
    </source>
</evidence>
<dbReference type="Pfam" id="PF02535">
    <property type="entry name" value="Zip"/>
    <property type="match status" value="1"/>
</dbReference>
<proteinExistence type="inferred from homology"/>
<evidence type="ECO:0000256" key="5">
    <source>
        <dbReference type="ARBA" id="ARBA00022989"/>
    </source>
</evidence>
<reference evidence="12" key="1">
    <citation type="submission" date="2021-01" db="EMBL/GenBank/DDBJ databases">
        <authorList>
            <person name="Zahm M."/>
            <person name="Roques C."/>
            <person name="Cabau C."/>
            <person name="Klopp C."/>
            <person name="Donnadieu C."/>
            <person name="Jouanno E."/>
            <person name="Lampietro C."/>
            <person name="Louis A."/>
            <person name="Herpin A."/>
            <person name="Echchiki A."/>
            <person name="Berthelot C."/>
            <person name="Parey E."/>
            <person name="Roest-Crollius H."/>
            <person name="Braasch I."/>
            <person name="Postlethwait J."/>
            <person name="Bobe J."/>
            <person name="Montfort J."/>
            <person name="Bouchez O."/>
            <person name="Begum T."/>
            <person name="Mejri S."/>
            <person name="Adams A."/>
            <person name="Chen W.-J."/>
            <person name="Guiguen Y."/>
        </authorList>
    </citation>
    <scope>NUCLEOTIDE SEQUENCE</scope>
    <source>
        <strain evidence="12">YG-15Mar2019-1</strain>
        <tissue evidence="12">Brain</tissue>
    </source>
</reference>
<dbReference type="GO" id="GO:0005385">
    <property type="term" value="F:zinc ion transmembrane transporter activity"/>
    <property type="evidence" value="ECO:0007669"/>
    <property type="project" value="TreeGrafter"/>
</dbReference>
<evidence type="ECO:0000256" key="3">
    <source>
        <dbReference type="ARBA" id="ARBA00022692"/>
    </source>
</evidence>
<evidence type="ECO:0000256" key="8">
    <source>
        <dbReference type="ARBA" id="ARBA00040592"/>
    </source>
</evidence>
<feature type="transmembrane region" description="Helical" evidence="11">
    <location>
        <begin position="374"/>
        <end position="393"/>
    </location>
</feature>
<dbReference type="PANTHER" id="PTHR16950:SF16">
    <property type="entry name" value="ZINC TRANSPORTER ZIP13"/>
    <property type="match status" value="1"/>
</dbReference>
<dbReference type="GO" id="GO:0016020">
    <property type="term" value="C:membrane"/>
    <property type="evidence" value="ECO:0007669"/>
    <property type="project" value="UniProtKB-SubCell"/>
</dbReference>
<dbReference type="OrthoDB" id="200954at2759"/>
<keyword evidence="5 11" id="KW-1133">Transmembrane helix</keyword>
<organism evidence="12 13">
    <name type="scientific">Megalops atlanticus</name>
    <name type="common">Tarpon</name>
    <name type="synonym">Clupea gigantea</name>
    <dbReference type="NCBI Taxonomy" id="7932"/>
    <lineage>
        <taxon>Eukaryota</taxon>
        <taxon>Metazoa</taxon>
        <taxon>Chordata</taxon>
        <taxon>Craniata</taxon>
        <taxon>Vertebrata</taxon>
        <taxon>Euteleostomi</taxon>
        <taxon>Actinopterygii</taxon>
        <taxon>Neopterygii</taxon>
        <taxon>Teleostei</taxon>
        <taxon>Elopiformes</taxon>
        <taxon>Megalopidae</taxon>
        <taxon>Megalops</taxon>
    </lineage>
</organism>
<feature type="transmembrane region" description="Helical" evidence="11">
    <location>
        <begin position="436"/>
        <end position="453"/>
    </location>
</feature>
<evidence type="ECO:0000256" key="6">
    <source>
        <dbReference type="ARBA" id="ARBA00023136"/>
    </source>
</evidence>
<dbReference type="InterPro" id="IPR003689">
    <property type="entry name" value="ZIP"/>
</dbReference>
<keyword evidence="4" id="KW-0813">Transport</keyword>
<comment type="catalytic activity">
    <reaction evidence="7">
        <text>Zn(2+)(in) = Zn(2+)(out)</text>
        <dbReference type="Rhea" id="RHEA:29351"/>
        <dbReference type="ChEBI" id="CHEBI:29105"/>
    </reaction>
</comment>